<dbReference type="PANTHER" id="PTHR13479:SF40">
    <property type="entry name" value="SMALL RIBOSOMAL SUBUNIT PROTEIN BS18M"/>
    <property type="match status" value="1"/>
</dbReference>
<comment type="function">
    <text evidence="4">Binds as a heterodimer with protein bS6 to the central domain of the 16S rRNA, where it helps stabilize the platform of the 30S subunit.</text>
</comment>
<comment type="subunit">
    <text evidence="4">Part of the 30S ribosomal subunit. Forms a tight heterodimer with protein bS6.</text>
</comment>
<dbReference type="PANTHER" id="PTHR13479">
    <property type="entry name" value="30S RIBOSOMAL PROTEIN S18"/>
    <property type="match status" value="1"/>
</dbReference>
<evidence type="ECO:0000256" key="5">
    <source>
        <dbReference type="RuleBase" id="RU003910"/>
    </source>
</evidence>
<keyword evidence="3 4" id="KW-0687">Ribonucleoprotein</keyword>
<dbReference type="Gene3D" id="4.10.640.10">
    <property type="entry name" value="Ribosomal protein S18"/>
    <property type="match status" value="1"/>
</dbReference>
<evidence type="ECO:0000313" key="7">
    <source>
        <dbReference type="Proteomes" id="UP000178690"/>
    </source>
</evidence>
<dbReference type="HAMAP" id="MF_00270">
    <property type="entry name" value="Ribosomal_bS18"/>
    <property type="match status" value="1"/>
</dbReference>
<dbReference type="STRING" id="1802363.A2682_02835"/>
<dbReference type="SUPFAM" id="SSF46911">
    <property type="entry name" value="Ribosomal protein S18"/>
    <property type="match status" value="1"/>
</dbReference>
<keyword evidence="2 4" id="KW-0689">Ribosomal protein</keyword>
<comment type="caution">
    <text evidence="6">The sequence shown here is derived from an EMBL/GenBank/DDBJ whole genome shotgun (WGS) entry which is preliminary data.</text>
</comment>
<evidence type="ECO:0000256" key="3">
    <source>
        <dbReference type="ARBA" id="ARBA00023274"/>
    </source>
</evidence>
<dbReference type="PRINTS" id="PR00974">
    <property type="entry name" value="RIBOSOMALS18"/>
</dbReference>
<gene>
    <name evidence="4" type="primary">rpsR</name>
    <name evidence="6" type="ORF">A2682_02835</name>
</gene>
<dbReference type="GO" id="GO:0070181">
    <property type="term" value="F:small ribosomal subunit rRNA binding"/>
    <property type="evidence" value="ECO:0007669"/>
    <property type="project" value="TreeGrafter"/>
</dbReference>
<dbReference type="InterPro" id="IPR036870">
    <property type="entry name" value="Ribosomal_bS18_sf"/>
</dbReference>
<dbReference type="GO" id="GO:0006412">
    <property type="term" value="P:translation"/>
    <property type="evidence" value="ECO:0007669"/>
    <property type="project" value="UniProtKB-UniRule"/>
</dbReference>
<dbReference type="GO" id="GO:0022627">
    <property type="term" value="C:cytosolic small ribosomal subunit"/>
    <property type="evidence" value="ECO:0007669"/>
    <property type="project" value="TreeGrafter"/>
</dbReference>
<sequence length="70" mass="8207">MRIVPENCYFCTKNLRDIDYKDVDVLQRFVSAQAKILPPRKTGVCAKHQRQLSRAIKRARFLALIPFTTR</sequence>
<dbReference type="GO" id="GO:0003735">
    <property type="term" value="F:structural constituent of ribosome"/>
    <property type="evidence" value="ECO:0007669"/>
    <property type="project" value="InterPro"/>
</dbReference>
<comment type="similarity">
    <text evidence="1 4 5">Belongs to the bacterial ribosomal protein bS18 family.</text>
</comment>
<protein>
    <recommendedName>
        <fullName evidence="4">Small ribosomal subunit protein bS18</fullName>
    </recommendedName>
</protein>
<keyword evidence="4" id="KW-0699">rRNA-binding</keyword>
<evidence type="ECO:0000256" key="2">
    <source>
        <dbReference type="ARBA" id="ARBA00022980"/>
    </source>
</evidence>
<organism evidence="6 7">
    <name type="scientific">Terrybacteria sp. (strain RIFCSPHIGHO2_01_FULL_58_15)</name>
    <dbReference type="NCBI Taxonomy" id="1802363"/>
    <lineage>
        <taxon>Bacteria</taxon>
        <taxon>Candidatus Terryibacteriota</taxon>
    </lineage>
</organism>
<reference evidence="6 7" key="1">
    <citation type="journal article" date="2016" name="Nat. Commun.">
        <title>Thousands of microbial genomes shed light on interconnected biogeochemical processes in an aquifer system.</title>
        <authorList>
            <person name="Anantharaman K."/>
            <person name="Brown C.T."/>
            <person name="Hug L.A."/>
            <person name="Sharon I."/>
            <person name="Castelle C.J."/>
            <person name="Probst A.J."/>
            <person name="Thomas B.C."/>
            <person name="Singh A."/>
            <person name="Wilkins M.J."/>
            <person name="Karaoz U."/>
            <person name="Brodie E.L."/>
            <person name="Williams K.H."/>
            <person name="Hubbard S.S."/>
            <person name="Banfield J.F."/>
        </authorList>
    </citation>
    <scope>NUCLEOTIDE SEQUENCE [LARGE SCALE GENOMIC DNA]</scope>
    <source>
        <strain evidence="7">RIFCSPHIGHO2_01_FULL_58_15</strain>
    </source>
</reference>
<dbReference type="InterPro" id="IPR001648">
    <property type="entry name" value="Ribosomal_bS18"/>
</dbReference>
<evidence type="ECO:0000256" key="4">
    <source>
        <dbReference type="HAMAP-Rule" id="MF_00270"/>
    </source>
</evidence>
<proteinExistence type="inferred from homology"/>
<accession>A0A1G2PJ47</accession>
<dbReference type="EMBL" id="MHST01000021">
    <property type="protein sequence ID" value="OHA48348.1"/>
    <property type="molecule type" value="Genomic_DNA"/>
</dbReference>
<evidence type="ECO:0000313" key="6">
    <source>
        <dbReference type="EMBL" id="OHA48348.1"/>
    </source>
</evidence>
<dbReference type="Pfam" id="PF01084">
    <property type="entry name" value="Ribosomal_S18"/>
    <property type="match status" value="1"/>
</dbReference>
<dbReference type="Proteomes" id="UP000178690">
    <property type="component" value="Unassembled WGS sequence"/>
</dbReference>
<keyword evidence="4" id="KW-0694">RNA-binding</keyword>
<dbReference type="AlphaFoldDB" id="A0A1G2PJ47"/>
<dbReference type="NCBIfam" id="TIGR00165">
    <property type="entry name" value="S18"/>
    <property type="match status" value="1"/>
</dbReference>
<name>A0A1G2PJ47_TERXR</name>
<evidence type="ECO:0000256" key="1">
    <source>
        <dbReference type="ARBA" id="ARBA00005589"/>
    </source>
</evidence>